<evidence type="ECO:0000313" key="2">
    <source>
        <dbReference type="Proteomes" id="UP001055811"/>
    </source>
</evidence>
<evidence type="ECO:0000313" key="1">
    <source>
        <dbReference type="EMBL" id="KAI3782858.1"/>
    </source>
</evidence>
<reference evidence="1 2" key="2">
    <citation type="journal article" date="2022" name="Mol. Ecol. Resour.">
        <title>The genomes of chicory, endive, great burdock and yacon provide insights into Asteraceae paleo-polyploidization history and plant inulin production.</title>
        <authorList>
            <person name="Fan W."/>
            <person name="Wang S."/>
            <person name="Wang H."/>
            <person name="Wang A."/>
            <person name="Jiang F."/>
            <person name="Liu H."/>
            <person name="Zhao H."/>
            <person name="Xu D."/>
            <person name="Zhang Y."/>
        </authorList>
    </citation>
    <scope>NUCLEOTIDE SEQUENCE [LARGE SCALE GENOMIC DNA]</scope>
    <source>
        <strain evidence="2">cv. Punajuju</strain>
        <tissue evidence="1">Leaves</tissue>
    </source>
</reference>
<name>A0ACB9GH68_CICIN</name>
<organism evidence="1 2">
    <name type="scientific">Cichorium intybus</name>
    <name type="common">Chicory</name>
    <dbReference type="NCBI Taxonomy" id="13427"/>
    <lineage>
        <taxon>Eukaryota</taxon>
        <taxon>Viridiplantae</taxon>
        <taxon>Streptophyta</taxon>
        <taxon>Embryophyta</taxon>
        <taxon>Tracheophyta</taxon>
        <taxon>Spermatophyta</taxon>
        <taxon>Magnoliopsida</taxon>
        <taxon>eudicotyledons</taxon>
        <taxon>Gunneridae</taxon>
        <taxon>Pentapetalae</taxon>
        <taxon>asterids</taxon>
        <taxon>campanulids</taxon>
        <taxon>Asterales</taxon>
        <taxon>Asteraceae</taxon>
        <taxon>Cichorioideae</taxon>
        <taxon>Cichorieae</taxon>
        <taxon>Cichoriinae</taxon>
        <taxon>Cichorium</taxon>
    </lineage>
</organism>
<dbReference type="EMBL" id="CM042010">
    <property type="protein sequence ID" value="KAI3782858.1"/>
    <property type="molecule type" value="Genomic_DNA"/>
</dbReference>
<keyword evidence="2" id="KW-1185">Reference proteome</keyword>
<reference evidence="2" key="1">
    <citation type="journal article" date="2022" name="Mol. Ecol. Resour.">
        <title>The genomes of chicory, endive, great burdock and yacon provide insights into Asteraceae palaeo-polyploidization history and plant inulin production.</title>
        <authorList>
            <person name="Fan W."/>
            <person name="Wang S."/>
            <person name="Wang H."/>
            <person name="Wang A."/>
            <person name="Jiang F."/>
            <person name="Liu H."/>
            <person name="Zhao H."/>
            <person name="Xu D."/>
            <person name="Zhang Y."/>
        </authorList>
    </citation>
    <scope>NUCLEOTIDE SEQUENCE [LARGE SCALE GENOMIC DNA]</scope>
    <source>
        <strain evidence="2">cv. Punajuju</strain>
    </source>
</reference>
<proteinExistence type="predicted"/>
<accession>A0ACB9GH68</accession>
<protein>
    <submittedName>
        <fullName evidence="1">Uncharacterized protein</fullName>
    </submittedName>
</protein>
<dbReference type="Proteomes" id="UP001055811">
    <property type="component" value="Linkage Group LG02"/>
</dbReference>
<gene>
    <name evidence="1" type="ORF">L2E82_12916</name>
</gene>
<sequence>MSASSSDRQGKPWLMPEDLRKLVTQKEEKIESQNKSIRQQKKQLDEIQEEVVKKIKWVKKTQQDIKQATIWVQKQKEAVEQGDLELQIKVKEMKRKNNWVIAEKKNILLIFQIYVIVIRRIATSRTCGRKTEENTGEWEENAGEGEQNAAADEGEENAGDGTKTQPFSQSQGPTELQKVAIR</sequence>
<comment type="caution">
    <text evidence="1">The sequence shown here is derived from an EMBL/GenBank/DDBJ whole genome shotgun (WGS) entry which is preliminary data.</text>
</comment>